<dbReference type="STRING" id="1173111.SAMN05444955_105181"/>
<dbReference type="RefSeq" id="WP_170839797.1">
    <property type="nucleotide sequence ID" value="NZ_FOCQ01000005.1"/>
</dbReference>
<organism evidence="1 2">
    <name type="scientific">Lihuaxuella thermophila</name>
    <dbReference type="NCBI Taxonomy" id="1173111"/>
    <lineage>
        <taxon>Bacteria</taxon>
        <taxon>Bacillati</taxon>
        <taxon>Bacillota</taxon>
        <taxon>Bacilli</taxon>
        <taxon>Bacillales</taxon>
        <taxon>Thermoactinomycetaceae</taxon>
        <taxon>Lihuaxuella</taxon>
    </lineage>
</organism>
<dbReference type="Proteomes" id="UP000199695">
    <property type="component" value="Unassembled WGS sequence"/>
</dbReference>
<evidence type="ECO:0000313" key="1">
    <source>
        <dbReference type="EMBL" id="SEN06610.1"/>
    </source>
</evidence>
<dbReference type="AlphaFoldDB" id="A0A1H8DH84"/>
<sequence length="51" mass="6014">MKNNRPQNFQLLDLKDRQDVIARITKAEQELNQMIDGEVALIAYVNREQNK</sequence>
<gene>
    <name evidence="1" type="ORF">SAMN05444955_105181</name>
</gene>
<proteinExistence type="predicted"/>
<reference evidence="1 2" key="1">
    <citation type="submission" date="2016-10" db="EMBL/GenBank/DDBJ databases">
        <authorList>
            <person name="de Groot N.N."/>
        </authorList>
    </citation>
    <scope>NUCLEOTIDE SEQUENCE [LARGE SCALE GENOMIC DNA]</scope>
    <source>
        <strain evidence="1 2">DSM 46701</strain>
    </source>
</reference>
<protein>
    <submittedName>
        <fullName evidence="1">Uncharacterized protein</fullName>
    </submittedName>
</protein>
<accession>A0A1H8DH84</accession>
<dbReference type="EMBL" id="FOCQ01000005">
    <property type="protein sequence ID" value="SEN06610.1"/>
    <property type="molecule type" value="Genomic_DNA"/>
</dbReference>
<evidence type="ECO:0000313" key="2">
    <source>
        <dbReference type="Proteomes" id="UP000199695"/>
    </source>
</evidence>
<name>A0A1H8DH84_9BACL</name>
<keyword evidence="2" id="KW-1185">Reference proteome</keyword>